<keyword evidence="2" id="KW-1133">Transmembrane helix</keyword>
<keyword evidence="2" id="KW-0812">Transmembrane</keyword>
<keyword evidence="2" id="KW-0472">Membrane</keyword>
<evidence type="ECO:0000256" key="2">
    <source>
        <dbReference type="SAM" id="Phobius"/>
    </source>
</evidence>
<feature type="transmembrane region" description="Helical" evidence="2">
    <location>
        <begin position="290"/>
        <end position="313"/>
    </location>
</feature>
<dbReference type="AlphaFoldDB" id="A0A5C3R1D0"/>
<gene>
    <name evidence="4" type="ORF">BDV98DRAFT_600637</name>
</gene>
<proteinExistence type="predicted"/>
<evidence type="ECO:0000256" key="1">
    <source>
        <dbReference type="SAM" id="MobiDB-lite"/>
    </source>
</evidence>
<feature type="transmembrane region" description="Helical" evidence="2">
    <location>
        <begin position="410"/>
        <end position="430"/>
    </location>
</feature>
<feature type="transmembrane region" description="Helical" evidence="2">
    <location>
        <begin position="325"/>
        <end position="349"/>
    </location>
</feature>
<dbReference type="InterPro" id="IPR053001">
    <property type="entry name" value="MNNG_permease-like"/>
</dbReference>
<organism evidence="4 5">
    <name type="scientific">Pterulicium gracile</name>
    <dbReference type="NCBI Taxonomy" id="1884261"/>
    <lineage>
        <taxon>Eukaryota</taxon>
        <taxon>Fungi</taxon>
        <taxon>Dikarya</taxon>
        <taxon>Basidiomycota</taxon>
        <taxon>Agaricomycotina</taxon>
        <taxon>Agaricomycetes</taxon>
        <taxon>Agaricomycetidae</taxon>
        <taxon>Agaricales</taxon>
        <taxon>Pleurotineae</taxon>
        <taxon>Pterulaceae</taxon>
        <taxon>Pterulicium</taxon>
    </lineage>
</organism>
<name>A0A5C3R1D0_9AGAR</name>
<feature type="transmembrane region" description="Helical" evidence="2">
    <location>
        <begin position="51"/>
        <end position="70"/>
    </location>
</feature>
<dbReference type="PANTHER" id="PTHR34814:SF1">
    <property type="entry name" value="NITROSOGUANIDINE RESISTANCE PROTEIN SNG1"/>
    <property type="match status" value="1"/>
</dbReference>
<reference evidence="4 5" key="1">
    <citation type="journal article" date="2019" name="Nat. Ecol. Evol.">
        <title>Megaphylogeny resolves global patterns of mushroom evolution.</title>
        <authorList>
            <person name="Varga T."/>
            <person name="Krizsan K."/>
            <person name="Foldi C."/>
            <person name="Dima B."/>
            <person name="Sanchez-Garcia M."/>
            <person name="Sanchez-Ramirez S."/>
            <person name="Szollosi G.J."/>
            <person name="Szarkandi J.G."/>
            <person name="Papp V."/>
            <person name="Albert L."/>
            <person name="Andreopoulos W."/>
            <person name="Angelini C."/>
            <person name="Antonin V."/>
            <person name="Barry K.W."/>
            <person name="Bougher N.L."/>
            <person name="Buchanan P."/>
            <person name="Buyck B."/>
            <person name="Bense V."/>
            <person name="Catcheside P."/>
            <person name="Chovatia M."/>
            <person name="Cooper J."/>
            <person name="Damon W."/>
            <person name="Desjardin D."/>
            <person name="Finy P."/>
            <person name="Geml J."/>
            <person name="Haridas S."/>
            <person name="Hughes K."/>
            <person name="Justo A."/>
            <person name="Karasinski D."/>
            <person name="Kautmanova I."/>
            <person name="Kiss B."/>
            <person name="Kocsube S."/>
            <person name="Kotiranta H."/>
            <person name="LaButti K.M."/>
            <person name="Lechner B.E."/>
            <person name="Liimatainen K."/>
            <person name="Lipzen A."/>
            <person name="Lukacs Z."/>
            <person name="Mihaltcheva S."/>
            <person name="Morgado L.N."/>
            <person name="Niskanen T."/>
            <person name="Noordeloos M.E."/>
            <person name="Ohm R.A."/>
            <person name="Ortiz-Santana B."/>
            <person name="Ovrebo C."/>
            <person name="Racz N."/>
            <person name="Riley R."/>
            <person name="Savchenko A."/>
            <person name="Shiryaev A."/>
            <person name="Soop K."/>
            <person name="Spirin V."/>
            <person name="Szebenyi C."/>
            <person name="Tomsovsky M."/>
            <person name="Tulloss R.E."/>
            <person name="Uehling J."/>
            <person name="Grigoriev I.V."/>
            <person name="Vagvolgyi C."/>
            <person name="Papp T."/>
            <person name="Martin F.M."/>
            <person name="Miettinen O."/>
            <person name="Hibbett D.S."/>
            <person name="Nagy L.G."/>
        </authorList>
    </citation>
    <scope>NUCLEOTIDE SEQUENCE [LARGE SCALE GENOMIC DNA]</scope>
    <source>
        <strain evidence="4 5">CBS 309.79</strain>
    </source>
</reference>
<sequence>MQDSASARPFDTPPDSPQARHQPLPENNRTLTILGSTPEDKLARSTYFKTIFGGSLLIVLAIYLVFSIYWGSLWDTPAHIHKIHGWVVDFDGGEIGQAVVSALQQAQSQNQITWVVKDQAQFPDGPSGLAYAVHDQKCWAAIAINPGASGNLSAALAAVNASYNGSLAITAYGNEGRNENSFRSIIRPQIEGILRGVSSNLARQVSQDLASSNLLPEILASSPQTLLQPVSFIFDNIHPFDVPVAMASTFVGLIYLVILSFMCTMISFGARMGSGYEFKLSISSLVRLRVATPFFMYFFISLFYSLLNLAFQVPFNRAFGASGFVIYWMLQWCGMLALGLALEAMLTLLTERFTPFFMVLWIIANVSVAALPVELLPGVFKYAYATPFFNLNEGSRAIIFGTKNELGLNFGVLIAWIVLSLLTMPLFIWIKRRKLGKKNIEDAPRHVPVDEHEKLAA</sequence>
<evidence type="ECO:0000313" key="4">
    <source>
        <dbReference type="EMBL" id="TFL06621.1"/>
    </source>
</evidence>
<dbReference type="Proteomes" id="UP000305067">
    <property type="component" value="Unassembled WGS sequence"/>
</dbReference>
<dbReference type="OrthoDB" id="2140105at2759"/>
<dbReference type="Pfam" id="PF12051">
    <property type="entry name" value="DUF3533"/>
    <property type="match status" value="1"/>
</dbReference>
<feature type="transmembrane region" description="Helical" evidence="2">
    <location>
        <begin position="244"/>
        <end position="269"/>
    </location>
</feature>
<evidence type="ECO:0000259" key="3">
    <source>
        <dbReference type="Pfam" id="PF12051"/>
    </source>
</evidence>
<evidence type="ECO:0000313" key="5">
    <source>
        <dbReference type="Proteomes" id="UP000305067"/>
    </source>
</evidence>
<keyword evidence="5" id="KW-1185">Reference proteome</keyword>
<feature type="domain" description="DUF3533" evidence="3">
    <location>
        <begin position="56"/>
        <end position="421"/>
    </location>
</feature>
<dbReference type="EMBL" id="ML178815">
    <property type="protein sequence ID" value="TFL06621.1"/>
    <property type="molecule type" value="Genomic_DNA"/>
</dbReference>
<dbReference type="GO" id="GO:0016020">
    <property type="term" value="C:membrane"/>
    <property type="evidence" value="ECO:0007669"/>
    <property type="project" value="TreeGrafter"/>
</dbReference>
<dbReference type="STRING" id="1884261.A0A5C3R1D0"/>
<accession>A0A5C3R1D0</accession>
<protein>
    <recommendedName>
        <fullName evidence="3">DUF3533 domain-containing protein</fullName>
    </recommendedName>
</protein>
<dbReference type="InterPro" id="IPR022703">
    <property type="entry name" value="DUF3533"/>
</dbReference>
<dbReference type="PANTHER" id="PTHR34814">
    <property type="entry name" value="NITROSOGUANIDINE RESISTANCE PROTEIN SNG1"/>
    <property type="match status" value="1"/>
</dbReference>
<feature type="transmembrane region" description="Helical" evidence="2">
    <location>
        <begin position="356"/>
        <end position="380"/>
    </location>
</feature>
<feature type="region of interest" description="Disordered" evidence="1">
    <location>
        <begin position="1"/>
        <end position="32"/>
    </location>
</feature>